<dbReference type="AlphaFoldDB" id="A0A0W0YAP4"/>
<accession>A0A0W0YAP4</accession>
<sequence length="257" mass="28821">MDTFFDKNIKKTPKDAEDTSLLIVILADDYQLKMPGLPIIHALSHARKHSNTSAIIVMTNGDILDLATDLDKVKLDTTQKTRNGEDYLPKALNQLKDEVKPLGESYFDLSLVIGGEPGDIKITEELAKALFEFNKSRMTEKGVIRVQICNFADKKIGNSDKIFANEITPDFCLCSIPEGFSIIAPTGIRAIDLSKEESGFTSITVFNELKVPLKRMLSDKKKLSNEEIMKKIPRDIIVEIVDLNELYKKNASPNLKY</sequence>
<name>A0A0W0YAP4_9GAMM</name>
<organism evidence="1 2">
    <name type="scientific">Legionella santicrucis</name>
    <dbReference type="NCBI Taxonomy" id="45074"/>
    <lineage>
        <taxon>Bacteria</taxon>
        <taxon>Pseudomonadati</taxon>
        <taxon>Pseudomonadota</taxon>
        <taxon>Gammaproteobacteria</taxon>
        <taxon>Legionellales</taxon>
        <taxon>Legionellaceae</taxon>
        <taxon>Legionella</taxon>
    </lineage>
</organism>
<dbReference type="RefSeq" id="WP_237762232.1">
    <property type="nucleotide sequence ID" value="NZ_CAAAIH010000008.1"/>
</dbReference>
<dbReference type="EMBL" id="LNYU01000091">
    <property type="protein sequence ID" value="KTD53791.1"/>
    <property type="molecule type" value="Genomic_DNA"/>
</dbReference>
<reference evidence="1 2" key="1">
    <citation type="submission" date="2015-11" db="EMBL/GenBank/DDBJ databases">
        <title>Genomic analysis of 38 Legionella species identifies large and diverse effector repertoires.</title>
        <authorList>
            <person name="Burstein D."/>
            <person name="Amaro F."/>
            <person name="Zusman T."/>
            <person name="Lifshitz Z."/>
            <person name="Cohen O."/>
            <person name="Gilbert J.A."/>
            <person name="Pupko T."/>
            <person name="Shuman H.A."/>
            <person name="Segal G."/>
        </authorList>
    </citation>
    <scope>NUCLEOTIDE SEQUENCE [LARGE SCALE GENOMIC DNA]</scope>
    <source>
        <strain evidence="1 2">SC-63-C7</strain>
    </source>
</reference>
<dbReference type="PATRIC" id="fig|45074.5.peg.4516"/>
<evidence type="ECO:0000313" key="1">
    <source>
        <dbReference type="EMBL" id="KTD53791.1"/>
    </source>
</evidence>
<gene>
    <name evidence="1" type="ORF">Lsan_4201</name>
</gene>
<keyword evidence="2" id="KW-1185">Reference proteome</keyword>
<evidence type="ECO:0000313" key="2">
    <source>
        <dbReference type="Proteomes" id="UP000054703"/>
    </source>
</evidence>
<protein>
    <submittedName>
        <fullName evidence="1">Uncharacterized protein</fullName>
    </submittedName>
</protein>
<dbReference type="Proteomes" id="UP000054703">
    <property type="component" value="Unassembled WGS sequence"/>
</dbReference>
<comment type="caution">
    <text evidence="1">The sequence shown here is derived from an EMBL/GenBank/DDBJ whole genome shotgun (WGS) entry which is preliminary data.</text>
</comment>
<proteinExistence type="predicted"/>